<organism evidence="1 2">
    <name type="scientific">Flavobacterium shii</name>
    <dbReference type="NCBI Taxonomy" id="2987687"/>
    <lineage>
        <taxon>Bacteria</taxon>
        <taxon>Pseudomonadati</taxon>
        <taxon>Bacteroidota</taxon>
        <taxon>Flavobacteriia</taxon>
        <taxon>Flavobacteriales</taxon>
        <taxon>Flavobacteriaceae</taxon>
        <taxon>Flavobacterium</taxon>
    </lineage>
</organism>
<dbReference type="RefSeq" id="WP_264205522.1">
    <property type="nucleotide sequence ID" value="NZ_JAOZEW010000005.1"/>
</dbReference>
<comment type="caution">
    <text evidence="1">The sequence shown here is derived from an EMBL/GenBank/DDBJ whole genome shotgun (WGS) entry which is preliminary data.</text>
</comment>
<keyword evidence="2" id="KW-1185">Reference proteome</keyword>
<protein>
    <submittedName>
        <fullName evidence="1">Uncharacterized protein</fullName>
    </submittedName>
</protein>
<accession>A0A9X3C6W3</accession>
<dbReference type="EMBL" id="JAOZEW010000005">
    <property type="protein sequence ID" value="MCV9927358.1"/>
    <property type="molecule type" value="Genomic_DNA"/>
</dbReference>
<name>A0A9X3C6W3_9FLAO</name>
<gene>
    <name evidence="1" type="ORF">OIU83_06830</name>
</gene>
<dbReference type="Proteomes" id="UP001151079">
    <property type="component" value="Unassembled WGS sequence"/>
</dbReference>
<reference evidence="1" key="1">
    <citation type="submission" date="2022-10" db="EMBL/GenBank/DDBJ databases">
        <title>Two novel species of Flavobacterium.</title>
        <authorList>
            <person name="Liu Q."/>
            <person name="Xin Y.-H."/>
        </authorList>
    </citation>
    <scope>NUCLEOTIDE SEQUENCE</scope>
    <source>
        <strain evidence="1">LS1R49</strain>
    </source>
</reference>
<dbReference type="AlphaFoldDB" id="A0A9X3C6W3"/>
<evidence type="ECO:0000313" key="2">
    <source>
        <dbReference type="Proteomes" id="UP001151079"/>
    </source>
</evidence>
<proteinExistence type="predicted"/>
<sequence length="165" mass="19331">MGKIIFLMLLFFSGPLLLAQCEIHNKIQPDGSMFYYFKPATFYTTKSKSLKINIVTDKENYFIALQPIPFPSKEEGKKIKDDLFLELADKNKYTLKHYDTRYLKQDSILQVLYLIDKKDLKAFSTFEAISADINMQGTEFIRNYVFKLHKNAILEQLNCFIKTND</sequence>
<evidence type="ECO:0000313" key="1">
    <source>
        <dbReference type="EMBL" id="MCV9927358.1"/>
    </source>
</evidence>